<keyword evidence="1" id="KW-0732">Signal</keyword>
<proteinExistence type="predicted"/>
<evidence type="ECO:0000256" key="1">
    <source>
        <dbReference type="SAM" id="SignalP"/>
    </source>
</evidence>
<accession>A0A8H3EIJ6</accession>
<gene>
    <name evidence="2" type="ORF">IMSHALPRED_006498</name>
</gene>
<evidence type="ECO:0000313" key="3">
    <source>
        <dbReference type="Proteomes" id="UP000664534"/>
    </source>
</evidence>
<dbReference type="EMBL" id="CAJPDT010000004">
    <property type="protein sequence ID" value="CAF9907796.1"/>
    <property type="molecule type" value="Genomic_DNA"/>
</dbReference>
<dbReference type="AlphaFoldDB" id="A0A8H3EIJ6"/>
<sequence length="361" mass="40153">MGLFSWQLLAIGGCVMGSASMPTGNQAVLSVLDEAHALERPKFGVGFDLTASYGQELRSLVEELPKLTFMQNSSVAKVTAEDGYNEVLQRLSLDSSQHLSPPYNHLGDSWTDISRQLRRKARKAIGLPASQDVGYLAKMLSDLRTLVEEQIGQPIESAGVATLNLVALYPEDLQDAFEYVGLRYLTFPVRYKVLYETSAAYAGYGYGLCSDYTDPNPCKQEQVDMPSETVMAVLYTRTALTVSLSILKSAYYLYEPLERHLLDFSLGYDARSLSADEEDYWDAVGSKLEQILIKNPYYKRPAKILLLGDCVRDGNFQRTLKKAMSNQTAQLPEILIEDSEAVAAKGAAEFAKRIPYDPYKV</sequence>
<feature type="chain" id="PRO_5034711672" evidence="1">
    <location>
        <begin position="21"/>
        <end position="361"/>
    </location>
</feature>
<keyword evidence="3" id="KW-1185">Reference proteome</keyword>
<name>A0A8H3EIJ6_9LECA</name>
<protein>
    <submittedName>
        <fullName evidence="2">Uncharacterized protein</fullName>
    </submittedName>
</protein>
<feature type="signal peptide" evidence="1">
    <location>
        <begin position="1"/>
        <end position="20"/>
    </location>
</feature>
<reference evidence="2" key="1">
    <citation type="submission" date="2021-03" db="EMBL/GenBank/DDBJ databases">
        <authorList>
            <person name="Tagirdzhanova G."/>
        </authorList>
    </citation>
    <scope>NUCLEOTIDE SEQUENCE</scope>
</reference>
<organism evidence="2 3">
    <name type="scientific">Imshaugia aleurites</name>
    <dbReference type="NCBI Taxonomy" id="172621"/>
    <lineage>
        <taxon>Eukaryota</taxon>
        <taxon>Fungi</taxon>
        <taxon>Dikarya</taxon>
        <taxon>Ascomycota</taxon>
        <taxon>Pezizomycotina</taxon>
        <taxon>Lecanoromycetes</taxon>
        <taxon>OSLEUM clade</taxon>
        <taxon>Lecanoromycetidae</taxon>
        <taxon>Lecanorales</taxon>
        <taxon>Lecanorineae</taxon>
        <taxon>Parmeliaceae</taxon>
        <taxon>Imshaugia</taxon>
    </lineage>
</organism>
<evidence type="ECO:0000313" key="2">
    <source>
        <dbReference type="EMBL" id="CAF9907796.1"/>
    </source>
</evidence>
<dbReference type="Proteomes" id="UP000664534">
    <property type="component" value="Unassembled WGS sequence"/>
</dbReference>
<dbReference type="OrthoDB" id="3643156at2759"/>
<comment type="caution">
    <text evidence="2">The sequence shown here is derived from an EMBL/GenBank/DDBJ whole genome shotgun (WGS) entry which is preliminary data.</text>
</comment>